<feature type="compositionally biased region" description="Low complexity" evidence="4">
    <location>
        <begin position="217"/>
        <end position="230"/>
    </location>
</feature>
<feature type="compositionally biased region" description="Polar residues" evidence="4">
    <location>
        <begin position="437"/>
        <end position="454"/>
    </location>
</feature>
<dbReference type="InterPro" id="IPR024792">
    <property type="entry name" value="RhoGDI_dom_sf"/>
</dbReference>
<accession>A0ABR3ST27</accession>
<evidence type="ECO:0000256" key="3">
    <source>
        <dbReference type="ARBA" id="ARBA00022490"/>
    </source>
</evidence>
<feature type="compositionally biased region" description="Low complexity" evidence="4">
    <location>
        <begin position="492"/>
        <end position="508"/>
    </location>
</feature>
<protein>
    <submittedName>
        <fullName evidence="5">Rho GDP dissociation inhibitor</fullName>
    </submittedName>
</protein>
<sequence>MSAADQHHDDELAPEQTEGFKVGEKKTIDEYQQLESAALSKEMKRVLALRTQLSRLKDESDIRTKLGNPNCRLQVFSAQNLYSPSQQRLRRRKSYPTQDLGDHIQTARTPQNQIKRQDSVGRLSNRSTSRSLPDHQAAMEHSRIQESYVPEIFRSSQDADRSEECTFGFEDDLDDAGPKRVRFNLTTSSPRSSQPPSPSQRPIAPRDLSRNGQLEGPLSSPVPSASPAMPQGELVSSGGSQFNARFTGGPITQYLLGVRTSRFKEHFDDDDITVKPLKLQAKQDNDHGEQNPEASSPTEAKVKAPLDNGLETTQEPSYKMSRNSSPERIHTREEVSGKSSIERGGPEGRDWKGKESKTQTSDKSGSEQQKHSRQKCNCSKSLSAGTSGSGGSNDADDEDDRYNRNRYDRDRHDKKRQRIEEIPNSEDEEDKRVEVSDSPQQTSRGGLGRSTSTNPPDDPDAITPAPPLGPSETNPVQGDSNTQSNRPGDAGGNPPTNPAGGTNNRNNGGSNGGANDGNNDENNDHPTDPPGQQTPDIDQNDESLRKWKESLGLGAGNTISDPNDPRTVIILSLGLEVEGREDIIIDLSAPGAVDHLKEKPFSIKEGAQFRMKATFKVQHNILSGLKYIQVVKRMGISNKMQEMIGSYSPNTTDKPFYEKKFEPEVAPSGMMARGHYNAVSKFIDDDQQTHLKFEWSFDIKKDW</sequence>
<evidence type="ECO:0000313" key="6">
    <source>
        <dbReference type="Proteomes" id="UP001521116"/>
    </source>
</evidence>
<feature type="compositionally biased region" description="Polar residues" evidence="4">
    <location>
        <begin position="471"/>
        <end position="486"/>
    </location>
</feature>
<gene>
    <name evidence="5" type="primary">RDI1</name>
    <name evidence="5" type="ORF">SLS56_005632</name>
</gene>
<feature type="compositionally biased region" description="Basic and acidic residues" evidence="4">
    <location>
        <begin position="325"/>
        <end position="357"/>
    </location>
</feature>
<dbReference type="SUPFAM" id="SSF81296">
    <property type="entry name" value="E set domains"/>
    <property type="match status" value="1"/>
</dbReference>
<evidence type="ECO:0000313" key="5">
    <source>
        <dbReference type="EMBL" id="KAL1629078.1"/>
    </source>
</evidence>
<feature type="region of interest" description="Disordered" evidence="4">
    <location>
        <begin position="77"/>
        <end position="241"/>
    </location>
</feature>
<comment type="caution">
    <text evidence="5">The sequence shown here is derived from an EMBL/GenBank/DDBJ whole genome shotgun (WGS) entry which is preliminary data.</text>
</comment>
<name>A0ABR3ST27_9PEZI</name>
<feature type="compositionally biased region" description="Basic and acidic residues" evidence="4">
    <location>
        <begin position="401"/>
        <end position="411"/>
    </location>
</feature>
<keyword evidence="3" id="KW-0963">Cytoplasm</keyword>
<keyword evidence="6" id="KW-1185">Reference proteome</keyword>
<dbReference type="EMBL" id="JAJVDC020000058">
    <property type="protein sequence ID" value="KAL1629078.1"/>
    <property type="molecule type" value="Genomic_DNA"/>
</dbReference>
<feature type="compositionally biased region" description="Polar residues" evidence="4">
    <location>
        <begin position="77"/>
        <end position="87"/>
    </location>
</feature>
<evidence type="ECO:0000256" key="2">
    <source>
        <dbReference type="ARBA" id="ARBA00009758"/>
    </source>
</evidence>
<organism evidence="5 6">
    <name type="scientific">Neofusicoccum ribis</name>
    <dbReference type="NCBI Taxonomy" id="45134"/>
    <lineage>
        <taxon>Eukaryota</taxon>
        <taxon>Fungi</taxon>
        <taxon>Dikarya</taxon>
        <taxon>Ascomycota</taxon>
        <taxon>Pezizomycotina</taxon>
        <taxon>Dothideomycetes</taxon>
        <taxon>Dothideomycetes incertae sedis</taxon>
        <taxon>Botryosphaeriales</taxon>
        <taxon>Botryosphaeriaceae</taxon>
        <taxon>Neofusicoccum</taxon>
    </lineage>
</organism>
<feature type="compositionally biased region" description="Basic and acidic residues" evidence="4">
    <location>
        <begin position="281"/>
        <end position="290"/>
    </location>
</feature>
<evidence type="ECO:0000256" key="4">
    <source>
        <dbReference type="SAM" id="MobiDB-lite"/>
    </source>
</evidence>
<feature type="compositionally biased region" description="Polar residues" evidence="4">
    <location>
        <begin position="310"/>
        <end position="324"/>
    </location>
</feature>
<comment type="similarity">
    <text evidence="2">Belongs to the Rho GDI family.</text>
</comment>
<dbReference type="Pfam" id="PF02115">
    <property type="entry name" value="Rho_GDI"/>
    <property type="match status" value="1"/>
</dbReference>
<dbReference type="Gene3D" id="2.70.50.30">
    <property type="entry name" value="Coagulation Factor XIII, subunit A, domain 1"/>
    <property type="match status" value="1"/>
</dbReference>
<comment type="subcellular location">
    <subcellularLocation>
        <location evidence="1">Cytoplasm</location>
    </subcellularLocation>
</comment>
<dbReference type="PANTHER" id="PTHR10980:SF3">
    <property type="entry name" value="LD16419P"/>
    <property type="match status" value="1"/>
</dbReference>
<dbReference type="InterPro" id="IPR014756">
    <property type="entry name" value="Ig_E-set"/>
</dbReference>
<evidence type="ECO:0000256" key="1">
    <source>
        <dbReference type="ARBA" id="ARBA00004496"/>
    </source>
</evidence>
<feature type="compositionally biased region" description="Basic and acidic residues" evidence="4">
    <location>
        <begin position="1"/>
        <end position="11"/>
    </location>
</feature>
<dbReference type="InterPro" id="IPR000406">
    <property type="entry name" value="Rho_GDI"/>
</dbReference>
<reference evidence="5 6" key="1">
    <citation type="submission" date="2024-02" db="EMBL/GenBank/DDBJ databases">
        <title>De novo assembly and annotation of 12 fungi associated with fruit tree decline syndrome in Ontario, Canada.</title>
        <authorList>
            <person name="Sulman M."/>
            <person name="Ellouze W."/>
            <person name="Ilyukhin E."/>
        </authorList>
    </citation>
    <scope>NUCLEOTIDE SEQUENCE [LARGE SCALE GENOMIC DNA]</scope>
    <source>
        <strain evidence="5 6">M1-105</strain>
    </source>
</reference>
<dbReference type="PRINTS" id="PR00492">
    <property type="entry name" value="RHOGDI"/>
</dbReference>
<dbReference type="Proteomes" id="UP001521116">
    <property type="component" value="Unassembled WGS sequence"/>
</dbReference>
<feature type="region of interest" description="Disordered" evidence="4">
    <location>
        <begin position="1"/>
        <end position="24"/>
    </location>
</feature>
<dbReference type="PANTHER" id="PTHR10980">
    <property type="entry name" value="RHO GDP-DISSOCIATION INHIBITOR"/>
    <property type="match status" value="1"/>
</dbReference>
<feature type="compositionally biased region" description="Polar residues" evidence="4">
    <location>
        <begin position="122"/>
        <end position="131"/>
    </location>
</feature>
<feature type="region of interest" description="Disordered" evidence="4">
    <location>
        <begin position="280"/>
        <end position="539"/>
    </location>
</feature>
<proteinExistence type="inferred from homology"/>